<dbReference type="WBParaSite" id="ES5_v2.g21800.t1">
    <property type="protein sequence ID" value="ES5_v2.g21800.t1"/>
    <property type="gene ID" value="ES5_v2.g21800"/>
</dbReference>
<sequence>MNVDKEAKKKSKAIDADLQAASAKLTKEVKLLLLGAGESGKSTIVKQMKIIHEEGYTVEERQAYKPVVYSNTIQSLMTLIRAMDQLRIPFANISRDDVKRFLMQVRESEEGYLTPQMAADIKKIWNDSGVKQCFERSREYQLNDSASYYLNEFDRIADPHYIPTQADVLRTRVNRMQESLQLFGSICNNAFFAKSSIILFLNKKDLFEKKIEKSPLTIAFPEYQGPNKYAGAAEYIKQQFEMANKRKEPIYTYFTCATDTENIERVFSVAVDAINAKNLQDCGLF</sequence>
<organism evidence="1 2">
    <name type="scientific">Panagrolaimus sp. ES5</name>
    <dbReference type="NCBI Taxonomy" id="591445"/>
    <lineage>
        <taxon>Eukaryota</taxon>
        <taxon>Metazoa</taxon>
        <taxon>Ecdysozoa</taxon>
        <taxon>Nematoda</taxon>
        <taxon>Chromadorea</taxon>
        <taxon>Rhabditida</taxon>
        <taxon>Tylenchina</taxon>
        <taxon>Panagrolaimomorpha</taxon>
        <taxon>Panagrolaimoidea</taxon>
        <taxon>Panagrolaimidae</taxon>
        <taxon>Panagrolaimus</taxon>
    </lineage>
</organism>
<name>A0AC34FXQ7_9BILA</name>
<evidence type="ECO:0000313" key="2">
    <source>
        <dbReference type="WBParaSite" id="ES5_v2.g21800.t1"/>
    </source>
</evidence>
<protein>
    <submittedName>
        <fullName evidence="2">Uncharacterized protein</fullName>
    </submittedName>
</protein>
<dbReference type="Proteomes" id="UP000887579">
    <property type="component" value="Unplaced"/>
</dbReference>
<proteinExistence type="predicted"/>
<accession>A0AC34FXQ7</accession>
<reference evidence="2" key="1">
    <citation type="submission" date="2022-11" db="UniProtKB">
        <authorList>
            <consortium name="WormBaseParasite"/>
        </authorList>
    </citation>
    <scope>IDENTIFICATION</scope>
</reference>
<evidence type="ECO:0000313" key="1">
    <source>
        <dbReference type="Proteomes" id="UP000887579"/>
    </source>
</evidence>